<dbReference type="GO" id="GO:0005886">
    <property type="term" value="C:plasma membrane"/>
    <property type="evidence" value="ECO:0007669"/>
    <property type="project" value="UniProtKB-SubCell"/>
</dbReference>
<comment type="subcellular location">
    <subcellularLocation>
        <location evidence="11">Cell membrane</location>
        <topology evidence="11">Single-pass membrane protein</topology>
    </subcellularLocation>
</comment>
<comment type="subunit">
    <text evidence="11">The system is composed of three essential subunits: KdpA, KdpB and KdpC.</text>
</comment>
<comment type="function">
    <text evidence="11">Part of the high-affinity ATP-driven potassium transport (or Kdp) system, which catalyzes the hydrolysis of ATP coupled with the electrogenic transport of potassium into the cytoplasm. This subunit acts as a catalytic chaperone that increases the ATP-binding affinity of the ATP-hydrolyzing subunit KdpB by the formation of a transient KdpB/KdpC/ATP ternary complex.</text>
</comment>
<dbReference type="GO" id="GO:0008556">
    <property type="term" value="F:P-type potassium transmembrane transporter activity"/>
    <property type="evidence" value="ECO:0007669"/>
    <property type="project" value="InterPro"/>
</dbReference>
<keyword evidence="9 11" id="KW-0406">Ion transport</keyword>
<keyword evidence="5 11" id="KW-0547">Nucleotide-binding</keyword>
<keyword evidence="6 11" id="KW-0067">ATP-binding</keyword>
<evidence type="ECO:0000256" key="8">
    <source>
        <dbReference type="ARBA" id="ARBA00022989"/>
    </source>
</evidence>
<dbReference type="Pfam" id="PF02669">
    <property type="entry name" value="KdpC"/>
    <property type="match status" value="1"/>
</dbReference>
<proteinExistence type="inferred from homology"/>
<evidence type="ECO:0000256" key="7">
    <source>
        <dbReference type="ARBA" id="ARBA00022958"/>
    </source>
</evidence>
<dbReference type="InterPro" id="IPR003820">
    <property type="entry name" value="KdpC"/>
</dbReference>
<reference evidence="12 13" key="1">
    <citation type="submission" date="2020-02" db="EMBL/GenBank/DDBJ databases">
        <authorList>
            <person name="Hogendoorn C."/>
        </authorList>
    </citation>
    <scope>NUCLEOTIDE SEQUENCE [LARGE SCALE GENOMIC DNA]</scope>
    <source>
        <strain evidence="12">R501</strain>
    </source>
</reference>
<evidence type="ECO:0000256" key="3">
    <source>
        <dbReference type="ARBA" id="ARBA00022538"/>
    </source>
</evidence>
<dbReference type="HAMAP" id="MF_00276">
    <property type="entry name" value="KdpC"/>
    <property type="match status" value="1"/>
</dbReference>
<sequence length="207" mass="22270">MGKLMRPAIGVTVALWVLVGLLYPLVMTGVSNLLFPYQAQGSPIYRHGQVVAAAHVGQYFGNAAGLFWGRPSATVSERTGKPKPYDALNSGASNLGPTTLALMQHIQARVRRLERTDPGLTPARIPPDLVESSGSGLDPDISEQAALIQIPRVARATGLSRGFLTMLVQDNVKGPQWGLFGHPRVNVVALNLELEQALARIHPTARR</sequence>
<dbReference type="Proteomes" id="UP000503399">
    <property type="component" value="Chromosome"/>
</dbReference>
<keyword evidence="4 11" id="KW-0812">Transmembrane</keyword>
<evidence type="ECO:0000256" key="5">
    <source>
        <dbReference type="ARBA" id="ARBA00022741"/>
    </source>
</evidence>
<evidence type="ECO:0000256" key="11">
    <source>
        <dbReference type="HAMAP-Rule" id="MF_00276"/>
    </source>
</evidence>
<keyword evidence="10 11" id="KW-0472">Membrane</keyword>
<comment type="similarity">
    <text evidence="11">Belongs to the KdpC family.</text>
</comment>
<dbReference type="PANTHER" id="PTHR30042">
    <property type="entry name" value="POTASSIUM-TRANSPORTING ATPASE C CHAIN"/>
    <property type="match status" value="1"/>
</dbReference>
<keyword evidence="2 11" id="KW-1003">Cell membrane</keyword>
<dbReference type="NCBIfam" id="TIGR00681">
    <property type="entry name" value="kdpC"/>
    <property type="match status" value="1"/>
</dbReference>
<gene>
    <name evidence="11 12" type="primary">kdpC</name>
    <name evidence="12" type="ORF">R50_0098</name>
</gene>
<evidence type="ECO:0000313" key="12">
    <source>
        <dbReference type="EMBL" id="CAB1127604.1"/>
    </source>
</evidence>
<dbReference type="AlphaFoldDB" id="A0A6F8ZD44"/>
<evidence type="ECO:0000256" key="9">
    <source>
        <dbReference type="ARBA" id="ARBA00023065"/>
    </source>
</evidence>
<keyword evidence="1 11" id="KW-0813">Transport</keyword>
<name>A0A6F8ZD44_9FIRM</name>
<evidence type="ECO:0000256" key="10">
    <source>
        <dbReference type="ARBA" id="ARBA00023136"/>
    </source>
</evidence>
<organism evidence="12 13">
    <name type="scientific">Candidatus Hydrogenisulfobacillus filiaventi</name>
    <dbReference type="NCBI Taxonomy" id="2707344"/>
    <lineage>
        <taxon>Bacteria</taxon>
        <taxon>Bacillati</taxon>
        <taxon>Bacillota</taxon>
        <taxon>Clostridia</taxon>
        <taxon>Eubacteriales</taxon>
        <taxon>Clostridiales Family XVII. Incertae Sedis</taxon>
        <taxon>Candidatus Hydrogenisulfobacillus</taxon>
    </lineage>
</organism>
<dbReference type="PIRSF" id="PIRSF001296">
    <property type="entry name" value="K_ATPase_KdpC"/>
    <property type="match status" value="1"/>
</dbReference>
<evidence type="ECO:0000256" key="6">
    <source>
        <dbReference type="ARBA" id="ARBA00022840"/>
    </source>
</evidence>
<evidence type="ECO:0000256" key="1">
    <source>
        <dbReference type="ARBA" id="ARBA00022448"/>
    </source>
</evidence>
<evidence type="ECO:0000313" key="13">
    <source>
        <dbReference type="Proteomes" id="UP000503399"/>
    </source>
</evidence>
<keyword evidence="7 11" id="KW-0630">Potassium</keyword>
<dbReference type="PANTHER" id="PTHR30042:SF2">
    <property type="entry name" value="POTASSIUM-TRANSPORTING ATPASE KDPC SUBUNIT"/>
    <property type="match status" value="1"/>
</dbReference>
<protein>
    <recommendedName>
        <fullName evidence="11">Potassium-transporting ATPase KdpC subunit</fullName>
    </recommendedName>
    <alternativeName>
        <fullName evidence="11">ATP phosphohydrolase [potassium-transporting] C chain</fullName>
    </alternativeName>
    <alternativeName>
        <fullName evidence="11">Potassium-binding and translocating subunit C</fullName>
    </alternativeName>
    <alternativeName>
        <fullName evidence="11">Potassium-translocating ATPase C chain</fullName>
    </alternativeName>
</protein>
<dbReference type="GO" id="GO:0005524">
    <property type="term" value="F:ATP binding"/>
    <property type="evidence" value="ECO:0007669"/>
    <property type="project" value="UniProtKB-UniRule"/>
</dbReference>
<keyword evidence="13" id="KW-1185">Reference proteome</keyword>
<keyword evidence="3 11" id="KW-0633">Potassium transport</keyword>
<dbReference type="NCBIfam" id="NF001454">
    <property type="entry name" value="PRK00315.1"/>
    <property type="match status" value="1"/>
</dbReference>
<dbReference type="EMBL" id="LR778114">
    <property type="protein sequence ID" value="CAB1127604.1"/>
    <property type="molecule type" value="Genomic_DNA"/>
</dbReference>
<accession>A0A6F8ZD44</accession>
<keyword evidence="8 11" id="KW-1133">Transmembrane helix</keyword>
<evidence type="ECO:0000256" key="4">
    <source>
        <dbReference type="ARBA" id="ARBA00022692"/>
    </source>
</evidence>
<dbReference type="KEGG" id="hfv:R50_0098"/>
<evidence type="ECO:0000256" key="2">
    <source>
        <dbReference type="ARBA" id="ARBA00022475"/>
    </source>
</evidence>